<organism evidence="1 2">
    <name type="scientific">Chytriomyces confervae</name>
    <dbReference type="NCBI Taxonomy" id="246404"/>
    <lineage>
        <taxon>Eukaryota</taxon>
        <taxon>Fungi</taxon>
        <taxon>Fungi incertae sedis</taxon>
        <taxon>Chytridiomycota</taxon>
        <taxon>Chytridiomycota incertae sedis</taxon>
        <taxon>Chytridiomycetes</taxon>
        <taxon>Chytridiales</taxon>
        <taxon>Chytriomycetaceae</taxon>
        <taxon>Chytriomyces</taxon>
    </lineage>
</organism>
<evidence type="ECO:0008006" key="3">
    <source>
        <dbReference type="Google" id="ProtNLM"/>
    </source>
</evidence>
<dbReference type="SUPFAM" id="SSF55961">
    <property type="entry name" value="Bet v1-like"/>
    <property type="match status" value="1"/>
</dbReference>
<gene>
    <name evidence="1" type="ORF">CcCBS67573_g04232</name>
</gene>
<dbReference type="AlphaFoldDB" id="A0A507FDS0"/>
<dbReference type="Gene3D" id="3.30.530.20">
    <property type="match status" value="1"/>
</dbReference>
<keyword evidence="2" id="KW-1185">Reference proteome</keyword>
<sequence>MFETNKIIRIKGTATRLFSILQKVEQWPVWDVDLQPGSVKLNQPVPIGTIEGTSGSLTMKNGNTFPFLIRNVVVDRQVEYLVKLPGAESDWYWKFEPVKDSPGEIDLDMGVRITGSAGFVWKLVFAPFLPKAFDICTRNLKTIIEDGKVDGVAVDL</sequence>
<name>A0A507FDS0_9FUNG</name>
<protein>
    <recommendedName>
        <fullName evidence="3">Coenzyme Q-binding protein COQ10 START domain-containing protein</fullName>
    </recommendedName>
</protein>
<evidence type="ECO:0000313" key="1">
    <source>
        <dbReference type="EMBL" id="TPX74491.1"/>
    </source>
</evidence>
<dbReference type="OrthoDB" id="59377at2759"/>
<evidence type="ECO:0000313" key="2">
    <source>
        <dbReference type="Proteomes" id="UP000320333"/>
    </source>
</evidence>
<accession>A0A507FDS0</accession>
<reference evidence="1 2" key="1">
    <citation type="journal article" date="2019" name="Sci. Rep.">
        <title>Comparative genomics of chytrid fungi reveal insights into the obligate biotrophic and pathogenic lifestyle of Synchytrium endobioticum.</title>
        <authorList>
            <person name="van de Vossenberg B.T.L.H."/>
            <person name="Warris S."/>
            <person name="Nguyen H.D.T."/>
            <person name="van Gent-Pelzer M.P.E."/>
            <person name="Joly D.L."/>
            <person name="van de Geest H.C."/>
            <person name="Bonants P.J.M."/>
            <person name="Smith D.S."/>
            <person name="Levesque C.A."/>
            <person name="van der Lee T.A.J."/>
        </authorList>
    </citation>
    <scope>NUCLEOTIDE SEQUENCE [LARGE SCALE GENOMIC DNA]</scope>
    <source>
        <strain evidence="1 2">CBS 675.73</strain>
    </source>
</reference>
<proteinExistence type="predicted"/>
<comment type="caution">
    <text evidence="1">The sequence shown here is derived from an EMBL/GenBank/DDBJ whole genome shotgun (WGS) entry which is preliminary data.</text>
</comment>
<dbReference type="EMBL" id="QEAP01000123">
    <property type="protein sequence ID" value="TPX74491.1"/>
    <property type="molecule type" value="Genomic_DNA"/>
</dbReference>
<dbReference type="Proteomes" id="UP000320333">
    <property type="component" value="Unassembled WGS sequence"/>
</dbReference>
<dbReference type="InterPro" id="IPR023393">
    <property type="entry name" value="START-like_dom_sf"/>
</dbReference>